<dbReference type="Gene3D" id="1.10.10.60">
    <property type="entry name" value="Homeodomain-like"/>
    <property type="match status" value="1"/>
</dbReference>
<protein>
    <recommendedName>
        <fullName evidence="2">Myb/SANT-like DNA-binding domain-containing protein</fullName>
    </recommendedName>
</protein>
<keyword evidence="4" id="KW-1185">Reference proteome</keyword>
<dbReference type="PANTHER" id="PTHR47595">
    <property type="entry name" value="HEAT SHOCK 70 KDA PROTEIN 14"/>
    <property type="match status" value="1"/>
</dbReference>
<feature type="compositionally biased region" description="Polar residues" evidence="1">
    <location>
        <begin position="202"/>
        <end position="211"/>
    </location>
</feature>
<dbReference type="Proteomes" id="UP001591681">
    <property type="component" value="Unassembled WGS sequence"/>
</dbReference>
<dbReference type="Pfam" id="PF13837">
    <property type="entry name" value="Myb_DNA-bind_4"/>
    <property type="match status" value="1"/>
</dbReference>
<feature type="compositionally biased region" description="Basic and acidic residues" evidence="1">
    <location>
        <begin position="213"/>
        <end position="226"/>
    </location>
</feature>
<evidence type="ECO:0000256" key="1">
    <source>
        <dbReference type="SAM" id="MobiDB-lite"/>
    </source>
</evidence>
<feature type="region of interest" description="Disordered" evidence="1">
    <location>
        <begin position="246"/>
        <end position="305"/>
    </location>
</feature>
<evidence type="ECO:0000313" key="3">
    <source>
        <dbReference type="EMBL" id="KAL2088030.1"/>
    </source>
</evidence>
<feature type="compositionally biased region" description="Polar residues" evidence="1">
    <location>
        <begin position="246"/>
        <end position="263"/>
    </location>
</feature>
<reference evidence="3 4" key="1">
    <citation type="submission" date="2024-09" db="EMBL/GenBank/DDBJ databases">
        <title>A chromosome-level genome assembly of Gray's grenadier anchovy, Coilia grayii.</title>
        <authorList>
            <person name="Fu Z."/>
        </authorList>
    </citation>
    <scope>NUCLEOTIDE SEQUENCE [LARGE SCALE GENOMIC DNA]</scope>
    <source>
        <strain evidence="3">G4</strain>
        <tissue evidence="3">Muscle</tissue>
    </source>
</reference>
<dbReference type="AlphaFoldDB" id="A0ABD1JN07"/>
<proteinExistence type="predicted"/>
<accession>A0ABD1JN07</accession>
<feature type="compositionally biased region" description="Basic and acidic residues" evidence="1">
    <location>
        <begin position="296"/>
        <end position="305"/>
    </location>
</feature>
<sequence>MRENSNVVLSLVSHINLPQSDPVKVGYSQHVKNWSKFETLMFLQSLREADVISALDGKRQRNAVIFKGVARDLSKKGVNKPWEALRTKWKSLKAKYLAEKRESSRSGAGGGVRRFEYYEELDQILGSTPIVTARSTTIDSTVSPDEDPSDVMEEEEEDDDEKESGDSSARGSSTAMAEDSPVTPAAGGSGLFRRPLKKKVTPFQQVSQQLSDMLKRQERQDEADREMLQSLTSSIKRLVDCMERQQNPSTASPYGQLVNSQLSAPPFTYPHPTPSPYQHSFTYMQQQQSYTSSHSHSPEPHFTEL</sequence>
<dbReference type="InterPro" id="IPR044822">
    <property type="entry name" value="Myb_DNA-bind_4"/>
</dbReference>
<evidence type="ECO:0000313" key="4">
    <source>
        <dbReference type="Proteomes" id="UP001591681"/>
    </source>
</evidence>
<dbReference type="PANTHER" id="PTHR47595:SF1">
    <property type="entry name" value="MYB_SANT-LIKE DNA-BINDING DOMAIN-CONTAINING PROTEIN"/>
    <property type="match status" value="1"/>
</dbReference>
<evidence type="ECO:0000259" key="2">
    <source>
        <dbReference type="Pfam" id="PF13837"/>
    </source>
</evidence>
<feature type="domain" description="Myb/SANT-like DNA-binding" evidence="2">
    <location>
        <begin position="32"/>
        <end position="124"/>
    </location>
</feature>
<name>A0ABD1JN07_9TELE</name>
<comment type="caution">
    <text evidence="3">The sequence shown here is derived from an EMBL/GenBank/DDBJ whole genome shotgun (WGS) entry which is preliminary data.</text>
</comment>
<organism evidence="3 4">
    <name type="scientific">Coilia grayii</name>
    <name type="common">Gray's grenadier anchovy</name>
    <dbReference type="NCBI Taxonomy" id="363190"/>
    <lineage>
        <taxon>Eukaryota</taxon>
        <taxon>Metazoa</taxon>
        <taxon>Chordata</taxon>
        <taxon>Craniata</taxon>
        <taxon>Vertebrata</taxon>
        <taxon>Euteleostomi</taxon>
        <taxon>Actinopterygii</taxon>
        <taxon>Neopterygii</taxon>
        <taxon>Teleostei</taxon>
        <taxon>Clupei</taxon>
        <taxon>Clupeiformes</taxon>
        <taxon>Clupeoidei</taxon>
        <taxon>Engraulidae</taxon>
        <taxon>Coilinae</taxon>
        <taxon>Coilia</taxon>
    </lineage>
</organism>
<feature type="region of interest" description="Disordered" evidence="1">
    <location>
        <begin position="135"/>
        <end position="226"/>
    </location>
</feature>
<feature type="compositionally biased region" description="Acidic residues" evidence="1">
    <location>
        <begin position="144"/>
        <end position="163"/>
    </location>
</feature>
<gene>
    <name evidence="3" type="ORF">ACEWY4_016858</name>
</gene>
<feature type="compositionally biased region" description="Low complexity" evidence="1">
    <location>
        <begin position="276"/>
        <end position="295"/>
    </location>
</feature>
<dbReference type="EMBL" id="JBHFQA010000014">
    <property type="protein sequence ID" value="KAL2088030.1"/>
    <property type="molecule type" value="Genomic_DNA"/>
</dbReference>